<feature type="transmembrane region" description="Helical" evidence="2">
    <location>
        <begin position="224"/>
        <end position="245"/>
    </location>
</feature>
<reference evidence="4" key="1">
    <citation type="submission" date="2016-06" db="EMBL/GenBank/DDBJ databases">
        <authorList>
            <person name="Varghese N."/>
            <person name="Submissions Spin"/>
        </authorList>
    </citation>
    <scope>NUCLEOTIDE SEQUENCE [LARGE SCALE GENOMIC DNA]</scope>
    <source>
        <strain evidence="4">DSM 45431</strain>
    </source>
</reference>
<keyword evidence="4" id="KW-1185">Reference proteome</keyword>
<proteinExistence type="predicted"/>
<feature type="compositionally biased region" description="Basic and acidic residues" evidence="1">
    <location>
        <begin position="121"/>
        <end position="137"/>
    </location>
</feature>
<dbReference type="OrthoDB" id="3404534at2"/>
<dbReference type="Proteomes" id="UP000199413">
    <property type="component" value="Unassembled WGS sequence"/>
</dbReference>
<evidence type="ECO:0000256" key="2">
    <source>
        <dbReference type="SAM" id="Phobius"/>
    </source>
</evidence>
<dbReference type="AlphaFoldDB" id="A0A1C6SCS1"/>
<keyword evidence="2" id="KW-0472">Membrane</keyword>
<accession>A0A1C6SCS1</accession>
<evidence type="ECO:0000313" key="3">
    <source>
        <dbReference type="EMBL" id="SCL27279.1"/>
    </source>
</evidence>
<gene>
    <name evidence="3" type="ORF">GA0070624_3469</name>
</gene>
<sequence>MAERSTARPADGAAQVNDDPSDVDSWIAHLARPAEGDFDTDDEWPEAAAPQRREDVSDPFEESYQPEDTSQGQEGPHARHRADQQNEEYDQYDGAYRQDEHAYRGSDPLAEPAPAGYEPDQTYRSDEHEQAPWEERQAQAPYGPIDAGPVHEDAYAALQDTYVPEVGYAAREEHYPHGDYAGRNEYRYGGSAAQEPEAVEDAPTRVLHLPELGAHPRPASRRRWLIAVGGLALGVLVCALAFTWGSGQPPEGERPLVIATIPPEVSEEPMALPEMPSAMPSTATPRSSSATPGTAPTVTRSATPSAAPSVTRSATPAQTRSASPVLLGPSGNDGVANMAQGYCDRHAAGSSAEPRNDGSWQCTRLLMASVVDMDVACRDTYGSGAYARTSDPGDPYAWRCYR</sequence>
<feature type="region of interest" description="Disordered" evidence="1">
    <location>
        <begin position="1"/>
        <end position="142"/>
    </location>
</feature>
<feature type="compositionally biased region" description="Polar residues" evidence="1">
    <location>
        <begin position="298"/>
        <end position="322"/>
    </location>
</feature>
<name>A0A1C6SCS1_9ACTN</name>
<dbReference type="EMBL" id="FMHV01000002">
    <property type="protein sequence ID" value="SCL27279.1"/>
    <property type="molecule type" value="Genomic_DNA"/>
</dbReference>
<evidence type="ECO:0000313" key="4">
    <source>
        <dbReference type="Proteomes" id="UP000199413"/>
    </source>
</evidence>
<organism evidence="3 4">
    <name type="scientific">Micromonospora rhizosphaerae</name>
    <dbReference type="NCBI Taxonomy" id="568872"/>
    <lineage>
        <taxon>Bacteria</taxon>
        <taxon>Bacillati</taxon>
        <taxon>Actinomycetota</taxon>
        <taxon>Actinomycetes</taxon>
        <taxon>Micromonosporales</taxon>
        <taxon>Micromonosporaceae</taxon>
        <taxon>Micromonospora</taxon>
    </lineage>
</organism>
<feature type="region of interest" description="Disordered" evidence="1">
    <location>
        <begin position="271"/>
        <end position="333"/>
    </location>
</feature>
<dbReference type="STRING" id="568872.GA0070624_3469"/>
<dbReference type="RefSeq" id="WP_091342329.1">
    <property type="nucleotide sequence ID" value="NZ_FMHV01000002.1"/>
</dbReference>
<feature type="compositionally biased region" description="Acidic residues" evidence="1">
    <location>
        <begin position="36"/>
        <end position="45"/>
    </location>
</feature>
<keyword evidence="2" id="KW-0812">Transmembrane</keyword>
<protein>
    <submittedName>
        <fullName evidence="3">Uncharacterized protein</fullName>
    </submittedName>
</protein>
<evidence type="ECO:0000256" key="1">
    <source>
        <dbReference type="SAM" id="MobiDB-lite"/>
    </source>
</evidence>
<feature type="compositionally biased region" description="Low complexity" evidence="1">
    <location>
        <begin position="276"/>
        <end position="297"/>
    </location>
</feature>
<keyword evidence="2" id="KW-1133">Transmembrane helix</keyword>